<feature type="chain" id="PRO_5044902666" description="Cell division coordinator CpoB" evidence="2">
    <location>
        <begin position="21"/>
        <end position="250"/>
    </location>
</feature>
<reference evidence="5 6" key="1">
    <citation type="submission" date="2022-01" db="EMBL/GenBank/DDBJ databases">
        <title>Paraglaciecola sp. G1-23.</title>
        <authorList>
            <person name="Jin M.S."/>
            <person name="Han D.M."/>
            <person name="Kim H.M."/>
            <person name="Jeon C.O."/>
        </authorList>
    </citation>
    <scope>NUCLEOTIDE SEQUENCE [LARGE SCALE GENOMIC DNA]</scope>
    <source>
        <strain evidence="5 6">G1-23</strain>
    </source>
</reference>
<dbReference type="InterPro" id="IPR034706">
    <property type="entry name" value="CpoB"/>
</dbReference>
<dbReference type="InterPro" id="IPR039565">
    <property type="entry name" value="BamD-like"/>
</dbReference>
<keyword evidence="2" id="KW-0131">Cell cycle</keyword>
<protein>
    <recommendedName>
        <fullName evidence="2">Cell division coordinator CpoB</fullName>
    </recommendedName>
</protein>
<dbReference type="Gene3D" id="1.25.40.10">
    <property type="entry name" value="Tetratricopeptide repeat domain"/>
    <property type="match status" value="1"/>
</dbReference>
<comment type="subcellular location">
    <subcellularLocation>
        <location evidence="2">Periplasm</location>
    </subcellularLocation>
</comment>
<dbReference type="InterPro" id="IPR011990">
    <property type="entry name" value="TPR-like_helical_dom_sf"/>
</dbReference>
<dbReference type="InterPro" id="IPR032519">
    <property type="entry name" value="YbgF_tri"/>
</dbReference>
<evidence type="ECO:0000259" key="3">
    <source>
        <dbReference type="Pfam" id="PF13525"/>
    </source>
</evidence>
<dbReference type="InterPro" id="IPR014162">
    <property type="entry name" value="CpoB_C"/>
</dbReference>
<organism evidence="5 6">
    <name type="scientific">Paraglaciecola algarum</name>
    <dbReference type="NCBI Taxonomy" id="3050085"/>
    <lineage>
        <taxon>Bacteria</taxon>
        <taxon>Pseudomonadati</taxon>
        <taxon>Pseudomonadota</taxon>
        <taxon>Gammaproteobacteria</taxon>
        <taxon>Alteromonadales</taxon>
        <taxon>Alteromonadaceae</taxon>
        <taxon>Paraglaciecola</taxon>
    </lineage>
</organism>
<feature type="domain" description="Outer membrane lipoprotein BamD-like" evidence="3">
    <location>
        <begin position="128"/>
        <end position="249"/>
    </location>
</feature>
<dbReference type="SUPFAM" id="SSF48452">
    <property type="entry name" value="TPR-like"/>
    <property type="match status" value="1"/>
</dbReference>
<dbReference type="HAMAP" id="MF_02066">
    <property type="entry name" value="CpoB"/>
    <property type="match status" value="1"/>
</dbReference>
<evidence type="ECO:0000259" key="4">
    <source>
        <dbReference type="Pfam" id="PF16331"/>
    </source>
</evidence>
<keyword evidence="2" id="KW-0574">Periplasm</keyword>
<gene>
    <name evidence="5" type="primary">ybgF</name>
    <name evidence="2" type="synonym">cpoB</name>
    <name evidence="5" type="ORF">L0668_06230</name>
</gene>
<keyword evidence="1 2" id="KW-0732">Signal</keyword>
<keyword evidence="6" id="KW-1185">Reference proteome</keyword>
<evidence type="ECO:0000313" key="6">
    <source>
        <dbReference type="Proteomes" id="UP001521137"/>
    </source>
</evidence>
<evidence type="ECO:0000256" key="2">
    <source>
        <dbReference type="HAMAP-Rule" id="MF_02066"/>
    </source>
</evidence>
<dbReference type="Proteomes" id="UP001521137">
    <property type="component" value="Unassembled WGS sequence"/>
</dbReference>
<dbReference type="Gene3D" id="1.20.5.110">
    <property type="match status" value="1"/>
</dbReference>
<comment type="caution">
    <text evidence="5">The sequence shown here is derived from an EMBL/GenBank/DDBJ whole genome shotgun (WGS) entry which is preliminary data.</text>
</comment>
<feature type="domain" description="YbgF trimerisation" evidence="4">
    <location>
        <begin position="34"/>
        <end position="100"/>
    </location>
</feature>
<dbReference type="Pfam" id="PF16331">
    <property type="entry name" value="TolA_bind_tri"/>
    <property type="match status" value="1"/>
</dbReference>
<evidence type="ECO:0000313" key="5">
    <source>
        <dbReference type="EMBL" id="MCF2947694.1"/>
    </source>
</evidence>
<dbReference type="EMBL" id="JAKGAS010000003">
    <property type="protein sequence ID" value="MCF2947694.1"/>
    <property type="molecule type" value="Genomic_DNA"/>
</dbReference>
<name>A0ABS9D796_9ALTE</name>
<dbReference type="Pfam" id="PF13525">
    <property type="entry name" value="YfiO"/>
    <property type="match status" value="1"/>
</dbReference>
<dbReference type="NCBIfam" id="TIGR02795">
    <property type="entry name" value="tol_pal_ybgF"/>
    <property type="match status" value="1"/>
</dbReference>
<comment type="function">
    <text evidence="2">Mediates coordination of peptidoglycan synthesis and outer membrane constriction during cell division.</text>
</comment>
<dbReference type="RefSeq" id="WP_235311230.1">
    <property type="nucleotide sequence ID" value="NZ_JAKGAS010000003.1"/>
</dbReference>
<keyword evidence="2" id="KW-0132">Cell division</keyword>
<accession>A0ABS9D796</accession>
<feature type="signal peptide" evidence="2">
    <location>
        <begin position="1"/>
        <end position="20"/>
    </location>
</feature>
<sequence precursor="true">MKKRTLALCLLGLYGTAVIAVPAPVTDVTASDSDKRLDEIERRLKTRTDAQHRQQEQLDIIQNEVNELRGAIEVQNYQLEKILERQRELYLEIDKRIESVLTAVPTQSVASNVPSSTQVDTPAPISANENDAYDKAVNLILKDKLYDQAIPEFQAFLQNFPNSDYIPNAKYWLGQLLFNKQDWEGAGEQFQSLVSQFPDSTKRADALLKLGITEMERANIARAKQLWEQVITEFPDSSSSKLAAKRIEAL</sequence>
<comment type="similarity">
    <text evidence="2">Belongs to the CpoB family.</text>
</comment>
<evidence type="ECO:0000256" key="1">
    <source>
        <dbReference type="ARBA" id="ARBA00022729"/>
    </source>
</evidence>
<proteinExistence type="inferred from homology"/>